<dbReference type="InterPro" id="IPR008553">
    <property type="entry name" value="DUF835"/>
</dbReference>
<dbReference type="HOGENOM" id="CLU_1727324_0_0_2"/>
<evidence type="ECO:0000259" key="1">
    <source>
        <dbReference type="Pfam" id="PF05763"/>
    </source>
</evidence>
<accession>W0I3A3</accession>
<dbReference type="KEGG" id="ths:TES1_1120"/>
<dbReference type="Pfam" id="PF05763">
    <property type="entry name" value="DUF835"/>
    <property type="match status" value="1"/>
</dbReference>
<dbReference type="AlphaFoldDB" id="W0I3A3"/>
<dbReference type="Proteomes" id="UP000019027">
    <property type="component" value="Chromosome"/>
</dbReference>
<proteinExistence type="predicted"/>
<evidence type="ECO:0000313" key="3">
    <source>
        <dbReference type="Proteomes" id="UP000019027"/>
    </source>
</evidence>
<reference evidence="2 3" key="1">
    <citation type="journal article" date="2014" name="Int. J. Syst. Evol. Microbiol.">
        <title>Thermococcus paralvinellae sp. nov. and Thermococcus cleftensis sp. nov. of hyperthermophilic heterotrophs from deep-sea hydrothermal vents.</title>
        <authorList>
            <person name="Hensley S.A."/>
            <person name="Jung J.H."/>
            <person name="Park C.S."/>
            <person name="Holden J.F."/>
        </authorList>
    </citation>
    <scope>NUCLEOTIDE SEQUENCE [LARGE SCALE GENOMIC DNA]</scope>
    <source>
        <strain evidence="2 3">ES1</strain>
    </source>
</reference>
<feature type="domain" description="DUF835" evidence="1">
    <location>
        <begin position="34"/>
        <end position="149"/>
    </location>
</feature>
<name>W0I3A3_9EURY</name>
<evidence type="ECO:0000313" key="2">
    <source>
        <dbReference type="EMBL" id="AHF80504.1"/>
    </source>
</evidence>
<dbReference type="STRING" id="582419.TES1_1120"/>
<organism evidence="2 3">
    <name type="scientific">Thermococcus paralvinellae</name>
    <dbReference type="NCBI Taxonomy" id="582419"/>
    <lineage>
        <taxon>Archaea</taxon>
        <taxon>Methanobacteriati</taxon>
        <taxon>Methanobacteriota</taxon>
        <taxon>Thermococci</taxon>
        <taxon>Thermococcales</taxon>
        <taxon>Thermococcaceae</taxon>
        <taxon>Thermococcus</taxon>
    </lineage>
</organism>
<dbReference type="GeneID" id="24907478"/>
<keyword evidence="3" id="KW-1185">Reference proteome</keyword>
<sequence>MFKMFIADMNSIDDEKCQEKNSLFQVVHYSRVPEILNRFPNRKKVLISRNPPNKQDDSFWIWVSKVDHPNAVSPSELYVIEQKVWEIIERESPIIVLDAFEYLMMERGLEAALKFTGKLRDMALLNNSGFIVSISEGLDKRVIALLKRIVEG</sequence>
<dbReference type="RefSeq" id="WP_042681054.1">
    <property type="nucleotide sequence ID" value="NZ_CP006965.1"/>
</dbReference>
<protein>
    <recommendedName>
        <fullName evidence="1">DUF835 domain-containing protein</fullName>
    </recommendedName>
</protein>
<dbReference type="OrthoDB" id="89705at2157"/>
<gene>
    <name evidence="2" type="ORF">TES1_1120</name>
</gene>
<dbReference type="EMBL" id="CP006965">
    <property type="protein sequence ID" value="AHF80504.1"/>
    <property type="molecule type" value="Genomic_DNA"/>
</dbReference>